<evidence type="ECO:0000256" key="6">
    <source>
        <dbReference type="ARBA" id="ARBA00022692"/>
    </source>
</evidence>
<comment type="catalytic activity">
    <reaction evidence="12">
        <text>a very-long-chain acyl-CoA + malonyl-CoA + H(+) = a very-long-chain 3-oxoacyl-CoA + CO2 + CoA</text>
        <dbReference type="Rhea" id="RHEA:32727"/>
        <dbReference type="ChEBI" id="CHEBI:15378"/>
        <dbReference type="ChEBI" id="CHEBI:16526"/>
        <dbReference type="ChEBI" id="CHEBI:57287"/>
        <dbReference type="ChEBI" id="CHEBI:57384"/>
        <dbReference type="ChEBI" id="CHEBI:90725"/>
        <dbReference type="ChEBI" id="CHEBI:90736"/>
        <dbReference type="EC" id="2.3.1.199"/>
    </reaction>
</comment>
<dbReference type="KEGG" id="csv:101205807"/>
<evidence type="ECO:0000256" key="13">
    <source>
        <dbReference type="SAM" id="Phobius"/>
    </source>
</evidence>
<accession>A0A0A0KJH8</accession>
<organism evidence="14 15">
    <name type="scientific">Cucumis sativus</name>
    <name type="common">Cucumber</name>
    <dbReference type="NCBI Taxonomy" id="3659"/>
    <lineage>
        <taxon>Eukaryota</taxon>
        <taxon>Viridiplantae</taxon>
        <taxon>Streptophyta</taxon>
        <taxon>Embryophyta</taxon>
        <taxon>Tracheophyta</taxon>
        <taxon>Spermatophyta</taxon>
        <taxon>Magnoliopsida</taxon>
        <taxon>eudicotyledons</taxon>
        <taxon>Gunneridae</taxon>
        <taxon>Pentapetalae</taxon>
        <taxon>rosids</taxon>
        <taxon>fabids</taxon>
        <taxon>Cucurbitales</taxon>
        <taxon>Cucurbitaceae</taxon>
        <taxon>Benincaseae</taxon>
        <taxon>Cucumis</taxon>
    </lineage>
</organism>
<dbReference type="InterPro" id="IPR030457">
    <property type="entry name" value="ELO_CS"/>
</dbReference>
<dbReference type="GO" id="GO:0042761">
    <property type="term" value="P:very long-chain fatty acid biosynthetic process"/>
    <property type="evidence" value="ECO:0000318"/>
    <property type="project" value="GO_Central"/>
</dbReference>
<protein>
    <recommendedName>
        <fullName evidence="3">very-long-chain 3-oxoacyl-CoA synthase</fullName>
        <ecNumber evidence="3">2.3.1.199</ecNumber>
    </recommendedName>
</protein>
<evidence type="ECO:0000256" key="7">
    <source>
        <dbReference type="ARBA" id="ARBA00022832"/>
    </source>
</evidence>
<dbReference type="GO" id="GO:0034626">
    <property type="term" value="P:fatty acid elongation, polyunsaturated fatty acid"/>
    <property type="evidence" value="ECO:0000318"/>
    <property type="project" value="GO_Central"/>
</dbReference>
<dbReference type="PROSITE" id="PS01188">
    <property type="entry name" value="ELO"/>
    <property type="match status" value="1"/>
</dbReference>
<keyword evidence="4" id="KW-0444">Lipid biosynthesis</keyword>
<evidence type="ECO:0000256" key="11">
    <source>
        <dbReference type="ARBA" id="ARBA00023160"/>
    </source>
</evidence>
<dbReference type="AlphaFoldDB" id="A0A0A0KJH8"/>
<evidence type="ECO:0000256" key="9">
    <source>
        <dbReference type="ARBA" id="ARBA00023098"/>
    </source>
</evidence>
<reference evidence="14 15" key="3">
    <citation type="journal article" date="2010" name="BMC Genomics">
        <title>Transcriptome sequencing and comparative analysis of cucumber flowers with different sex types.</title>
        <authorList>
            <person name="Guo S."/>
            <person name="Zheng Y."/>
            <person name="Joung J.G."/>
            <person name="Liu S."/>
            <person name="Zhang Z."/>
            <person name="Crasta O.R."/>
            <person name="Sobral B.W."/>
            <person name="Xu Y."/>
            <person name="Huang S."/>
            <person name="Fei Z."/>
        </authorList>
    </citation>
    <scope>NUCLEOTIDE SEQUENCE [LARGE SCALE GENOMIC DNA]</scope>
    <source>
        <strain evidence="15">cv. 9930</strain>
    </source>
</reference>
<evidence type="ECO:0000313" key="15">
    <source>
        <dbReference type="Proteomes" id="UP000029981"/>
    </source>
</evidence>
<dbReference type="GO" id="GO:0030148">
    <property type="term" value="P:sphingolipid biosynthetic process"/>
    <property type="evidence" value="ECO:0000318"/>
    <property type="project" value="GO_Central"/>
</dbReference>
<keyword evidence="7" id="KW-0276">Fatty acid metabolism</keyword>
<keyword evidence="11" id="KW-0275">Fatty acid biosynthesis</keyword>
<evidence type="ECO:0000256" key="3">
    <source>
        <dbReference type="ARBA" id="ARBA00012307"/>
    </source>
</evidence>
<keyword evidence="5" id="KW-0808">Transferase</keyword>
<dbReference type="GO" id="GO:0034625">
    <property type="term" value="P:fatty acid elongation, monounsaturated fatty acid"/>
    <property type="evidence" value="ECO:0000318"/>
    <property type="project" value="GO_Central"/>
</dbReference>
<dbReference type="EMBL" id="CM002927">
    <property type="protein sequence ID" value="KGN47926.1"/>
    <property type="molecule type" value="Genomic_DNA"/>
</dbReference>
<reference evidence="14 15" key="2">
    <citation type="journal article" date="2009" name="PLoS ONE">
        <title>An integrated genetic and cytogenetic map of the cucumber genome.</title>
        <authorList>
            <person name="Ren Y."/>
            <person name="Zhang Z."/>
            <person name="Liu J."/>
            <person name="Staub J.E."/>
            <person name="Han Y."/>
            <person name="Cheng Z."/>
            <person name="Li X."/>
            <person name="Lu J."/>
            <person name="Miao H."/>
            <person name="Kang H."/>
            <person name="Xie B."/>
            <person name="Gu X."/>
            <person name="Wang X."/>
            <person name="Du Y."/>
            <person name="Jin W."/>
            <person name="Huang S."/>
        </authorList>
    </citation>
    <scope>NUCLEOTIDE SEQUENCE [LARGE SCALE GENOMIC DNA]</scope>
    <source>
        <strain evidence="15">cv. 9930</strain>
    </source>
</reference>
<feature type="transmembrane region" description="Helical" evidence="13">
    <location>
        <begin position="142"/>
        <end position="161"/>
    </location>
</feature>
<dbReference type="Gramene" id="KGN47926">
    <property type="protein sequence ID" value="KGN47926"/>
    <property type="gene ID" value="Csa_6G411300"/>
</dbReference>
<dbReference type="PANTHER" id="PTHR11157:SF134">
    <property type="entry name" value="ELONGATION OF FATTY ACIDS PROTEIN 1-RELATED"/>
    <property type="match status" value="1"/>
</dbReference>
<feature type="transmembrane region" description="Helical" evidence="13">
    <location>
        <begin position="72"/>
        <end position="92"/>
    </location>
</feature>
<evidence type="ECO:0000256" key="12">
    <source>
        <dbReference type="ARBA" id="ARBA00047375"/>
    </source>
</evidence>
<comment type="subcellular location">
    <subcellularLocation>
        <location evidence="1">Membrane</location>
        <topology evidence="1">Multi-pass membrane protein</topology>
    </subcellularLocation>
</comment>
<evidence type="ECO:0000256" key="5">
    <source>
        <dbReference type="ARBA" id="ARBA00022679"/>
    </source>
</evidence>
<evidence type="ECO:0000256" key="2">
    <source>
        <dbReference type="ARBA" id="ARBA00007263"/>
    </source>
</evidence>
<sequence length="272" mass="31309">MNQILSVLRYWLVNHPIILNFEWIQGQTFASTPLFLIVTVFTYLFLTFLLSHIPIPSISSHFLKSISALHNFVLLILSFIMALGCTLSSIYHVPHLHWIICFPPRTPPVGPLFFWAYVFYLSKILEFIDTLLIILTGSFQRLTFLHVYHHSTVLIMCYLWLHTSQSLFPIALVTNATVHVIMYGYYFLCTFGIRPKWKRLVTDCQILQFVFSFVVSGQMLYDHFGGSAGGCSGFLGWCFNAVFNGSLLALFINFHLKSYAANRKKKIESKTQ</sequence>
<dbReference type="Proteomes" id="UP000029981">
    <property type="component" value="Chromosome 6"/>
</dbReference>
<dbReference type="PANTHER" id="PTHR11157">
    <property type="entry name" value="FATTY ACID ACYL TRANSFERASE-RELATED"/>
    <property type="match status" value="1"/>
</dbReference>
<dbReference type="OMA" id="WIFCFPP"/>
<keyword evidence="10 13" id="KW-0472">Membrane</keyword>
<dbReference type="GO" id="GO:0009922">
    <property type="term" value="F:fatty acid elongase activity"/>
    <property type="evidence" value="ECO:0000318"/>
    <property type="project" value="GO_Central"/>
</dbReference>
<keyword evidence="8 13" id="KW-1133">Transmembrane helix</keyword>
<evidence type="ECO:0000256" key="1">
    <source>
        <dbReference type="ARBA" id="ARBA00004141"/>
    </source>
</evidence>
<dbReference type="GO" id="GO:0005789">
    <property type="term" value="C:endoplasmic reticulum membrane"/>
    <property type="evidence" value="ECO:0000318"/>
    <property type="project" value="GO_Central"/>
</dbReference>
<keyword evidence="15" id="KW-1185">Reference proteome</keyword>
<keyword evidence="9" id="KW-0443">Lipid metabolism</keyword>
<feature type="transmembrane region" description="Helical" evidence="13">
    <location>
        <begin position="233"/>
        <end position="256"/>
    </location>
</feature>
<feature type="transmembrane region" description="Helical" evidence="13">
    <location>
        <begin position="112"/>
        <end position="135"/>
    </location>
</feature>
<feature type="transmembrane region" description="Helical" evidence="13">
    <location>
        <begin position="200"/>
        <end position="221"/>
    </location>
</feature>
<dbReference type="EC" id="2.3.1.199" evidence="3"/>
<name>A0A0A0KJH8_CUCSA</name>
<keyword evidence="6 13" id="KW-0812">Transmembrane</keyword>
<evidence type="ECO:0000256" key="4">
    <source>
        <dbReference type="ARBA" id="ARBA00022516"/>
    </source>
</evidence>
<dbReference type="OrthoDB" id="434092at2759"/>
<dbReference type="InterPro" id="IPR002076">
    <property type="entry name" value="ELO_fam"/>
</dbReference>
<evidence type="ECO:0000256" key="8">
    <source>
        <dbReference type="ARBA" id="ARBA00022989"/>
    </source>
</evidence>
<dbReference type="GO" id="GO:0019367">
    <property type="term" value="P:fatty acid elongation, saturated fatty acid"/>
    <property type="evidence" value="ECO:0000318"/>
    <property type="project" value="GO_Central"/>
</dbReference>
<gene>
    <name evidence="14" type="ORF">Csa_6G411300</name>
</gene>
<dbReference type="Pfam" id="PF01151">
    <property type="entry name" value="ELO"/>
    <property type="match status" value="1"/>
</dbReference>
<evidence type="ECO:0000256" key="10">
    <source>
        <dbReference type="ARBA" id="ARBA00023136"/>
    </source>
</evidence>
<reference evidence="14 15" key="1">
    <citation type="journal article" date="2009" name="Nat. Genet.">
        <title>The genome of the cucumber, Cucumis sativus L.</title>
        <authorList>
            <person name="Huang S."/>
            <person name="Li R."/>
            <person name="Zhang Z."/>
            <person name="Li L."/>
            <person name="Gu X."/>
            <person name="Fan W."/>
            <person name="Lucas W.J."/>
            <person name="Wang X."/>
            <person name="Xie B."/>
            <person name="Ni P."/>
            <person name="Ren Y."/>
            <person name="Zhu H."/>
            <person name="Li J."/>
            <person name="Lin K."/>
            <person name="Jin W."/>
            <person name="Fei Z."/>
            <person name="Li G."/>
            <person name="Staub J."/>
            <person name="Kilian A."/>
            <person name="van der Vossen E.A."/>
            <person name="Wu Y."/>
            <person name="Guo J."/>
            <person name="He J."/>
            <person name="Jia Z."/>
            <person name="Ren Y."/>
            <person name="Tian G."/>
            <person name="Lu Y."/>
            <person name="Ruan J."/>
            <person name="Qian W."/>
            <person name="Wang M."/>
            <person name="Huang Q."/>
            <person name="Li B."/>
            <person name="Xuan Z."/>
            <person name="Cao J."/>
            <person name="Asan"/>
            <person name="Wu Z."/>
            <person name="Zhang J."/>
            <person name="Cai Q."/>
            <person name="Bai Y."/>
            <person name="Zhao B."/>
            <person name="Han Y."/>
            <person name="Li Y."/>
            <person name="Li X."/>
            <person name="Wang S."/>
            <person name="Shi Q."/>
            <person name="Liu S."/>
            <person name="Cho W.K."/>
            <person name="Kim J.Y."/>
            <person name="Xu Y."/>
            <person name="Heller-Uszynska K."/>
            <person name="Miao H."/>
            <person name="Cheng Z."/>
            <person name="Zhang S."/>
            <person name="Wu J."/>
            <person name="Yang Y."/>
            <person name="Kang H."/>
            <person name="Li M."/>
            <person name="Liang H."/>
            <person name="Ren X."/>
            <person name="Shi Z."/>
            <person name="Wen M."/>
            <person name="Jian M."/>
            <person name="Yang H."/>
            <person name="Zhang G."/>
            <person name="Yang Z."/>
            <person name="Chen R."/>
            <person name="Liu S."/>
            <person name="Li J."/>
            <person name="Ma L."/>
            <person name="Liu H."/>
            <person name="Zhou Y."/>
            <person name="Zhao J."/>
            <person name="Fang X."/>
            <person name="Li G."/>
            <person name="Fang L."/>
            <person name="Li Y."/>
            <person name="Liu D."/>
            <person name="Zheng H."/>
            <person name="Zhang Y."/>
            <person name="Qin N."/>
            <person name="Li Z."/>
            <person name="Yang G."/>
            <person name="Yang S."/>
            <person name="Bolund L."/>
            <person name="Kristiansen K."/>
            <person name="Zheng H."/>
            <person name="Li S."/>
            <person name="Zhang X."/>
            <person name="Yang H."/>
            <person name="Wang J."/>
            <person name="Sun R."/>
            <person name="Zhang B."/>
            <person name="Jiang S."/>
            <person name="Wang J."/>
            <person name="Du Y."/>
            <person name="Li S."/>
        </authorList>
    </citation>
    <scope>NUCLEOTIDE SEQUENCE [LARGE SCALE GENOMIC DNA]</scope>
    <source>
        <strain evidence="15">cv. 9930</strain>
    </source>
</reference>
<dbReference type="eggNOG" id="KOG3071">
    <property type="taxonomic scope" value="Eukaryota"/>
</dbReference>
<evidence type="ECO:0000313" key="14">
    <source>
        <dbReference type="EMBL" id="KGN47926.1"/>
    </source>
</evidence>
<reference evidence="14 15" key="4">
    <citation type="journal article" date="2011" name="BMC Genomics">
        <title>RNA-Seq improves annotation of protein-coding genes in the cucumber genome.</title>
        <authorList>
            <person name="Li Z."/>
            <person name="Zhang Z."/>
            <person name="Yan P."/>
            <person name="Huang S."/>
            <person name="Fei Z."/>
            <person name="Lin K."/>
        </authorList>
    </citation>
    <scope>NUCLEOTIDE SEQUENCE [LARGE SCALE GENOMIC DNA]</scope>
    <source>
        <strain evidence="15">cv. 9930</strain>
    </source>
</reference>
<feature type="transmembrane region" description="Helical" evidence="13">
    <location>
        <begin position="167"/>
        <end position="188"/>
    </location>
</feature>
<proteinExistence type="inferred from homology"/>
<dbReference type="STRING" id="3659.A0A0A0KJH8"/>
<feature type="transmembrane region" description="Helical" evidence="13">
    <location>
        <begin position="29"/>
        <end position="51"/>
    </location>
</feature>
<comment type="similarity">
    <text evidence="2">Belongs to the ELO family.</text>
</comment>